<dbReference type="PIRSF" id="PIRSF006232">
    <property type="entry name" value="Pirin"/>
    <property type="match status" value="1"/>
</dbReference>
<dbReference type="InterPro" id="IPR012093">
    <property type="entry name" value="Pirin"/>
</dbReference>
<dbReference type="PANTHER" id="PTHR13903">
    <property type="entry name" value="PIRIN-RELATED"/>
    <property type="match status" value="1"/>
</dbReference>
<dbReference type="Pfam" id="PF02678">
    <property type="entry name" value="Pirin"/>
    <property type="match status" value="1"/>
</dbReference>
<dbReference type="SUPFAM" id="SSF51182">
    <property type="entry name" value="RmlC-like cupins"/>
    <property type="match status" value="1"/>
</dbReference>
<accession>A0A327JIM4</accession>
<dbReference type="EMBL" id="NPEV01000035">
    <property type="protein sequence ID" value="RAI26149.1"/>
    <property type="molecule type" value="Genomic_DNA"/>
</dbReference>
<dbReference type="PANTHER" id="PTHR13903:SF8">
    <property type="entry name" value="PIRIN"/>
    <property type="match status" value="1"/>
</dbReference>
<feature type="binding site" evidence="2">
    <location>
        <position position="82"/>
    </location>
    <ligand>
        <name>Fe cation</name>
        <dbReference type="ChEBI" id="CHEBI:24875"/>
    </ligand>
</feature>
<keyword evidence="8" id="KW-1185">Reference proteome</keyword>
<feature type="binding site" evidence="2">
    <location>
        <position position="124"/>
    </location>
    <ligand>
        <name>Fe cation</name>
        <dbReference type="ChEBI" id="CHEBI:24875"/>
    </ligand>
</feature>
<evidence type="ECO:0000313" key="7">
    <source>
        <dbReference type="EMBL" id="RAI26149.1"/>
    </source>
</evidence>
<dbReference type="InterPro" id="IPR011051">
    <property type="entry name" value="RmlC_Cupin_sf"/>
</dbReference>
<evidence type="ECO:0000313" key="8">
    <source>
        <dbReference type="Proteomes" id="UP000249299"/>
    </source>
</evidence>
<dbReference type="AlphaFoldDB" id="A0A327JIM4"/>
<feature type="binding site" evidence="2">
    <location>
        <position position="126"/>
    </location>
    <ligand>
        <name>Fe cation</name>
        <dbReference type="ChEBI" id="CHEBI:24875"/>
    </ligand>
</feature>
<evidence type="ECO:0000256" key="2">
    <source>
        <dbReference type="PIRSR" id="PIRSR006232-1"/>
    </source>
</evidence>
<feature type="binding site" evidence="2">
    <location>
        <position position="80"/>
    </location>
    <ligand>
        <name>Fe cation</name>
        <dbReference type="ChEBI" id="CHEBI:24875"/>
    </ligand>
</feature>
<dbReference type="InterPro" id="IPR008778">
    <property type="entry name" value="Pirin_C_dom"/>
</dbReference>
<protein>
    <recommendedName>
        <fullName evidence="9">Pirin</fullName>
    </recommendedName>
</protein>
<sequence>MQRPVTGSAHERRQSGDRRVSADNPAIDTVIAARTRDLGGFEVARVLPSARRRMVGPFIFLDQIGPAEFLTGTGIDVRPHPHIGLSTLTYLYSGALMHRDSQGHAQVIRPGEVNWMTAGRGIAHSERSPEDARADAHDLFGLQFWVALPKDREETDPSFVHYSNDEVATVVGNGIDVTVVAGTLWGATSEVETVADLVFADIALDAGAEAPIDADHEERAVYVLSGRIVLAGSTFSAGELAVLAPGHATTVKAEEASRVALLGGPTADGPRHIWWNFVSSSKERIEDAKADWKAGRFPLVAGDESEFIPLPEQ</sequence>
<keyword evidence="2" id="KW-0479">Metal-binding</keyword>
<dbReference type="InterPro" id="IPR014710">
    <property type="entry name" value="RmlC-like_jellyroll"/>
</dbReference>
<feature type="compositionally biased region" description="Basic and acidic residues" evidence="4">
    <location>
        <begin position="9"/>
        <end position="21"/>
    </location>
</feature>
<feature type="region of interest" description="Disordered" evidence="4">
    <location>
        <begin position="1"/>
        <end position="24"/>
    </location>
</feature>
<evidence type="ECO:0008006" key="9">
    <source>
        <dbReference type="Google" id="ProtNLM"/>
    </source>
</evidence>
<reference evidence="7 8" key="1">
    <citation type="submission" date="2017-07" db="EMBL/GenBank/DDBJ databases">
        <title>Draft Genome Sequences of Select Purple Nonsulfur Bacteria.</title>
        <authorList>
            <person name="Lasarre B."/>
            <person name="Mckinlay J.B."/>
        </authorList>
    </citation>
    <scope>NUCLEOTIDE SEQUENCE [LARGE SCALE GENOMIC DNA]</scope>
    <source>
        <strain evidence="7 8">DSM 11290</strain>
    </source>
</reference>
<evidence type="ECO:0000259" key="6">
    <source>
        <dbReference type="Pfam" id="PF05726"/>
    </source>
</evidence>
<dbReference type="Proteomes" id="UP000249299">
    <property type="component" value="Unassembled WGS sequence"/>
</dbReference>
<proteinExistence type="inferred from homology"/>
<feature type="domain" description="Pirin N-terminal" evidence="5">
    <location>
        <begin position="41"/>
        <end position="146"/>
    </location>
</feature>
<dbReference type="CDD" id="cd02909">
    <property type="entry name" value="cupin_pirin_N"/>
    <property type="match status" value="1"/>
</dbReference>
<organism evidence="7 8">
    <name type="scientific">Rhodobium orientis</name>
    <dbReference type="NCBI Taxonomy" id="34017"/>
    <lineage>
        <taxon>Bacteria</taxon>
        <taxon>Pseudomonadati</taxon>
        <taxon>Pseudomonadota</taxon>
        <taxon>Alphaproteobacteria</taxon>
        <taxon>Hyphomicrobiales</taxon>
        <taxon>Rhodobiaceae</taxon>
        <taxon>Rhodobium</taxon>
    </lineage>
</organism>
<comment type="cofactor">
    <cofactor evidence="2">
        <name>Fe cation</name>
        <dbReference type="ChEBI" id="CHEBI:24875"/>
    </cofactor>
    <text evidence="2">Binds 1 Fe cation per subunit.</text>
</comment>
<dbReference type="Gene3D" id="2.60.120.10">
    <property type="entry name" value="Jelly Rolls"/>
    <property type="match status" value="2"/>
</dbReference>
<dbReference type="GO" id="GO:0046872">
    <property type="term" value="F:metal ion binding"/>
    <property type="evidence" value="ECO:0007669"/>
    <property type="project" value="UniProtKB-KW"/>
</dbReference>
<keyword evidence="2" id="KW-0408">Iron</keyword>
<evidence type="ECO:0000256" key="3">
    <source>
        <dbReference type="RuleBase" id="RU003457"/>
    </source>
</evidence>
<evidence type="ECO:0000256" key="4">
    <source>
        <dbReference type="SAM" id="MobiDB-lite"/>
    </source>
</evidence>
<comment type="similarity">
    <text evidence="1 3">Belongs to the pirin family.</text>
</comment>
<evidence type="ECO:0000256" key="1">
    <source>
        <dbReference type="ARBA" id="ARBA00008416"/>
    </source>
</evidence>
<feature type="domain" description="Pirin C-terminal" evidence="6">
    <location>
        <begin position="200"/>
        <end position="297"/>
    </location>
</feature>
<evidence type="ECO:0000259" key="5">
    <source>
        <dbReference type="Pfam" id="PF02678"/>
    </source>
</evidence>
<name>A0A327JIM4_9HYPH</name>
<dbReference type="OrthoDB" id="9780903at2"/>
<dbReference type="CDD" id="cd02247">
    <property type="entry name" value="cupin_pirin_C"/>
    <property type="match status" value="1"/>
</dbReference>
<gene>
    <name evidence="7" type="ORF">CH339_15380</name>
</gene>
<dbReference type="Pfam" id="PF05726">
    <property type="entry name" value="Pirin_C"/>
    <property type="match status" value="1"/>
</dbReference>
<dbReference type="InterPro" id="IPR003829">
    <property type="entry name" value="Pirin_N_dom"/>
</dbReference>
<comment type="caution">
    <text evidence="7">The sequence shown here is derived from an EMBL/GenBank/DDBJ whole genome shotgun (WGS) entry which is preliminary data.</text>
</comment>